<feature type="transmembrane region" description="Helical" evidence="5">
    <location>
        <begin position="171"/>
        <end position="194"/>
    </location>
</feature>
<keyword evidence="2 5" id="KW-0812">Transmembrane</keyword>
<feature type="transmembrane region" description="Helical" evidence="5">
    <location>
        <begin position="141"/>
        <end position="164"/>
    </location>
</feature>
<dbReference type="InterPro" id="IPR013525">
    <property type="entry name" value="ABC2_TM"/>
</dbReference>
<feature type="transmembrane region" description="Helical" evidence="5">
    <location>
        <begin position="53"/>
        <end position="74"/>
    </location>
</feature>
<evidence type="ECO:0000256" key="1">
    <source>
        <dbReference type="ARBA" id="ARBA00004141"/>
    </source>
</evidence>
<evidence type="ECO:0000259" key="6">
    <source>
        <dbReference type="Pfam" id="PF12698"/>
    </source>
</evidence>
<dbReference type="EMBL" id="CAEZTS010000268">
    <property type="protein sequence ID" value="CAB4598185.1"/>
    <property type="molecule type" value="Genomic_DNA"/>
</dbReference>
<evidence type="ECO:0000256" key="2">
    <source>
        <dbReference type="ARBA" id="ARBA00022692"/>
    </source>
</evidence>
<sequence length="249" mass="26114">MIATVRSEWIKLRTVRSNVTTSVVAVLIPLAISLLSVTFMGENNIDSGTLPGFIVGSGSVAVLLIGVIGVLCVTQEYSQGTIRLTLAATPSRPRVYLAKAVVVATIGAALTGAIVLVGNVVGSTIIDARDVPALDSNPDAAPAFLAMILMGAVVALLGMAIGALTRNPPSAITILVLWPLLVEGIVGGLLSLAFEDNVARWMPFQSGLNSMFLELPDDGFGRWGSLGYFAAWVLLVMVLAERSLKRRDA</sequence>
<evidence type="ECO:0000256" key="4">
    <source>
        <dbReference type="ARBA" id="ARBA00023136"/>
    </source>
</evidence>
<comment type="subcellular location">
    <subcellularLocation>
        <location evidence="1">Membrane</location>
        <topology evidence="1">Multi-pass membrane protein</topology>
    </subcellularLocation>
</comment>
<feature type="domain" description="ABC-2 type transporter transmembrane" evidence="6">
    <location>
        <begin position="37"/>
        <end position="240"/>
    </location>
</feature>
<evidence type="ECO:0000313" key="7">
    <source>
        <dbReference type="EMBL" id="CAB4598185.1"/>
    </source>
</evidence>
<proteinExistence type="predicted"/>
<dbReference type="Pfam" id="PF12698">
    <property type="entry name" value="ABC2_membrane_3"/>
    <property type="match status" value="1"/>
</dbReference>
<reference evidence="7" key="1">
    <citation type="submission" date="2020-05" db="EMBL/GenBank/DDBJ databases">
        <authorList>
            <person name="Chiriac C."/>
            <person name="Salcher M."/>
            <person name="Ghai R."/>
            <person name="Kavagutti S V."/>
        </authorList>
    </citation>
    <scope>NUCLEOTIDE SEQUENCE</scope>
</reference>
<keyword evidence="4 5" id="KW-0472">Membrane</keyword>
<name>A0A6J6GGX6_9ZZZZ</name>
<dbReference type="GO" id="GO:0140359">
    <property type="term" value="F:ABC-type transporter activity"/>
    <property type="evidence" value="ECO:0007669"/>
    <property type="project" value="InterPro"/>
</dbReference>
<feature type="transmembrane region" description="Helical" evidence="5">
    <location>
        <begin position="220"/>
        <end position="240"/>
    </location>
</feature>
<evidence type="ECO:0000256" key="3">
    <source>
        <dbReference type="ARBA" id="ARBA00022989"/>
    </source>
</evidence>
<dbReference type="PANTHER" id="PTHR37305">
    <property type="entry name" value="INTEGRAL MEMBRANE PROTEIN-RELATED"/>
    <property type="match status" value="1"/>
</dbReference>
<evidence type="ECO:0000256" key="5">
    <source>
        <dbReference type="SAM" id="Phobius"/>
    </source>
</evidence>
<protein>
    <submittedName>
        <fullName evidence="7">Unannotated protein</fullName>
    </submittedName>
</protein>
<feature type="transmembrane region" description="Helical" evidence="5">
    <location>
        <begin position="95"/>
        <end position="121"/>
    </location>
</feature>
<feature type="transmembrane region" description="Helical" evidence="5">
    <location>
        <begin position="21"/>
        <end position="41"/>
    </location>
</feature>
<dbReference type="PANTHER" id="PTHR37305:SF1">
    <property type="entry name" value="MEMBRANE PROTEIN"/>
    <property type="match status" value="1"/>
</dbReference>
<keyword evidence="3 5" id="KW-1133">Transmembrane helix</keyword>
<accession>A0A6J6GGX6</accession>
<dbReference type="GO" id="GO:0005886">
    <property type="term" value="C:plasma membrane"/>
    <property type="evidence" value="ECO:0007669"/>
    <property type="project" value="UniProtKB-SubCell"/>
</dbReference>
<organism evidence="7">
    <name type="scientific">freshwater metagenome</name>
    <dbReference type="NCBI Taxonomy" id="449393"/>
    <lineage>
        <taxon>unclassified sequences</taxon>
        <taxon>metagenomes</taxon>
        <taxon>ecological metagenomes</taxon>
    </lineage>
</organism>
<dbReference type="AlphaFoldDB" id="A0A6J6GGX6"/>
<gene>
    <name evidence="7" type="ORF">UFOPK1722_02039</name>
</gene>